<evidence type="ECO:0000313" key="3">
    <source>
        <dbReference type="EMBL" id="ETX07649.1"/>
    </source>
</evidence>
<dbReference type="GO" id="GO:0015627">
    <property type="term" value="C:type II protein secretion system complex"/>
    <property type="evidence" value="ECO:0007669"/>
    <property type="project" value="InterPro"/>
</dbReference>
<sequence>MSFFQTLQLREKILVVCAAVAVVLFLLFMLVIDPVLDRSARLDRQIRKAEEDLKKLNAYRREYAQQKRILDSLNTRLSQPQNEDIQIRLAKLARETGTSDNITDMTPSTNSSSEAYTEESVAVQMADVTLEQLAKYLYKIEQSRQFLIIKRLTIKPRLSNRQLLTASFRVSTFTPKKGSRF</sequence>
<evidence type="ECO:0000256" key="2">
    <source>
        <dbReference type="SAM" id="Phobius"/>
    </source>
</evidence>
<reference evidence="3 4" key="1">
    <citation type="journal article" date="2014" name="Nature">
        <title>An environmental bacterial taxon with a large and distinct metabolic repertoire.</title>
        <authorList>
            <person name="Wilson M.C."/>
            <person name="Mori T."/>
            <person name="Ruckert C."/>
            <person name="Uria A.R."/>
            <person name="Helf M.J."/>
            <person name="Takada K."/>
            <person name="Gernert C."/>
            <person name="Steffens U.A."/>
            <person name="Heycke N."/>
            <person name="Schmitt S."/>
            <person name="Rinke C."/>
            <person name="Helfrich E.J."/>
            <person name="Brachmann A.O."/>
            <person name="Gurgui C."/>
            <person name="Wakimoto T."/>
            <person name="Kracht M."/>
            <person name="Crusemann M."/>
            <person name="Hentschel U."/>
            <person name="Abe I."/>
            <person name="Matsunaga S."/>
            <person name="Kalinowski J."/>
            <person name="Takeyama H."/>
            <person name="Piel J."/>
        </authorList>
    </citation>
    <scope>NUCLEOTIDE SEQUENCE [LARGE SCALE GENOMIC DNA]</scope>
    <source>
        <strain evidence="4">TSY2</strain>
    </source>
</reference>
<keyword evidence="4" id="KW-1185">Reference proteome</keyword>
<comment type="caution">
    <text evidence="3">The sequence shown here is derived from an EMBL/GenBank/DDBJ whole genome shotgun (WGS) entry which is preliminary data.</text>
</comment>
<name>W4MBB0_9BACT</name>
<dbReference type="HOGENOM" id="CLU_1500872_0_0_7"/>
<organism evidence="3 4">
    <name type="scientific">Candidatus Entotheonella gemina</name>
    <dbReference type="NCBI Taxonomy" id="1429439"/>
    <lineage>
        <taxon>Bacteria</taxon>
        <taxon>Pseudomonadati</taxon>
        <taxon>Nitrospinota/Tectimicrobiota group</taxon>
        <taxon>Candidatus Tectimicrobiota</taxon>
        <taxon>Candidatus Entotheonellia</taxon>
        <taxon>Candidatus Entotheonellales</taxon>
        <taxon>Candidatus Entotheonellaceae</taxon>
        <taxon>Candidatus Entotheonella</taxon>
    </lineage>
</organism>
<feature type="transmembrane region" description="Helical" evidence="2">
    <location>
        <begin position="12"/>
        <end position="32"/>
    </location>
</feature>
<keyword evidence="2" id="KW-0472">Membrane</keyword>
<proteinExistence type="predicted"/>
<accession>W4MBB0</accession>
<keyword evidence="2" id="KW-1133">Transmembrane helix</keyword>
<dbReference type="InterPro" id="IPR007690">
    <property type="entry name" value="T2SS_GspM"/>
</dbReference>
<evidence type="ECO:0000256" key="1">
    <source>
        <dbReference type="SAM" id="Coils"/>
    </source>
</evidence>
<feature type="coiled-coil region" evidence="1">
    <location>
        <begin position="39"/>
        <end position="76"/>
    </location>
</feature>
<dbReference type="GO" id="GO:0015628">
    <property type="term" value="P:protein secretion by the type II secretion system"/>
    <property type="evidence" value="ECO:0007669"/>
    <property type="project" value="InterPro"/>
</dbReference>
<dbReference type="Pfam" id="PF04612">
    <property type="entry name" value="T2SSM"/>
    <property type="match status" value="1"/>
</dbReference>
<protein>
    <recommendedName>
        <fullName evidence="5">General secretion pathway protein M</fullName>
    </recommendedName>
</protein>
<evidence type="ECO:0008006" key="5">
    <source>
        <dbReference type="Google" id="ProtNLM"/>
    </source>
</evidence>
<dbReference type="Proteomes" id="UP000019140">
    <property type="component" value="Unassembled WGS sequence"/>
</dbReference>
<dbReference type="Gene3D" id="3.30.70.60">
    <property type="match status" value="1"/>
</dbReference>
<keyword evidence="1" id="KW-0175">Coiled coil</keyword>
<dbReference type="AlphaFoldDB" id="W4MBB0"/>
<evidence type="ECO:0000313" key="4">
    <source>
        <dbReference type="Proteomes" id="UP000019140"/>
    </source>
</evidence>
<gene>
    <name evidence="3" type="ORF">ETSY2_10020</name>
</gene>
<dbReference type="InterPro" id="IPR014717">
    <property type="entry name" value="Transl_elong_EF1B/ribsomal_bS6"/>
</dbReference>
<keyword evidence="2" id="KW-0812">Transmembrane</keyword>
<dbReference type="EMBL" id="AZHX01000409">
    <property type="protein sequence ID" value="ETX07649.1"/>
    <property type="molecule type" value="Genomic_DNA"/>
</dbReference>